<dbReference type="EMBL" id="ML977501">
    <property type="protein sequence ID" value="KAF2132300.1"/>
    <property type="molecule type" value="Genomic_DNA"/>
</dbReference>
<proteinExistence type="predicted"/>
<reference evidence="1" key="1">
    <citation type="journal article" date="2020" name="Stud. Mycol.">
        <title>101 Dothideomycetes genomes: a test case for predicting lifestyles and emergence of pathogens.</title>
        <authorList>
            <person name="Haridas S."/>
            <person name="Albert R."/>
            <person name="Binder M."/>
            <person name="Bloem J."/>
            <person name="Labutti K."/>
            <person name="Salamov A."/>
            <person name="Andreopoulos B."/>
            <person name="Baker S."/>
            <person name="Barry K."/>
            <person name="Bills G."/>
            <person name="Bluhm B."/>
            <person name="Cannon C."/>
            <person name="Castanera R."/>
            <person name="Culley D."/>
            <person name="Daum C."/>
            <person name="Ezra D."/>
            <person name="Gonzalez J."/>
            <person name="Henrissat B."/>
            <person name="Kuo A."/>
            <person name="Liang C."/>
            <person name="Lipzen A."/>
            <person name="Lutzoni F."/>
            <person name="Magnuson J."/>
            <person name="Mondo S."/>
            <person name="Nolan M."/>
            <person name="Ohm R."/>
            <person name="Pangilinan J."/>
            <person name="Park H.-J."/>
            <person name="Ramirez L."/>
            <person name="Alfaro M."/>
            <person name="Sun H."/>
            <person name="Tritt A."/>
            <person name="Yoshinaga Y."/>
            <person name="Zwiers L.-H."/>
            <person name="Turgeon B."/>
            <person name="Goodwin S."/>
            <person name="Spatafora J."/>
            <person name="Crous P."/>
            <person name="Grigoriev I."/>
        </authorList>
    </citation>
    <scope>NUCLEOTIDE SEQUENCE</scope>
    <source>
        <strain evidence="1">CBS 119687</strain>
    </source>
</reference>
<evidence type="ECO:0000313" key="1">
    <source>
        <dbReference type="EMBL" id="KAF2132300.1"/>
    </source>
</evidence>
<protein>
    <submittedName>
        <fullName evidence="1">Capsule polysaccharide biosynthesis protein</fullName>
    </submittedName>
</protein>
<gene>
    <name evidence="1" type="ORF">P153DRAFT_335083</name>
</gene>
<dbReference type="Gene3D" id="3.90.550.20">
    <property type="match status" value="1"/>
</dbReference>
<dbReference type="GeneID" id="54406070"/>
<accession>A0A6A6AKF5</accession>
<dbReference type="InterPro" id="IPR029044">
    <property type="entry name" value="Nucleotide-diphossugar_trans"/>
</dbReference>
<sequence length="401" mass="46009">MATSQLAIPEKYKSELRYVEAKDTRTDAEILHSFTEHVPVTSEKNIWTYWHSGVKSMPSWCQRNIINWVRLQGSEWTVRVLDTVPDSPNHALKWIAPEELPEAFVEGTMTGPYVGPHSADFLRGAALYAYGGIWMDVGNILFRHLDKVCWDQLADDNSPYTVSAPWMLKQYIANHFIAARKGDIFIKKWHELFVHLWKGRKDFTGVLQSPLIAFIQDFKFGQAEDRNFKWDFKVDEATALGYIGQCVAWIRLTWLQEPDGGFDGVDYWAKKVLLFDAGQEDWAAEQLLGYKGEDLFKVLTTKRDADAESEEFKKAEETIWRLLTKSSLQKITHGKGLTHSVHCGVLMDLPENEGSDQQPETFAELLRFGSVHFEQTRESVVYVDPIMVDPQLVIRKGFLEA</sequence>
<evidence type="ECO:0000313" key="2">
    <source>
        <dbReference type="Proteomes" id="UP000799771"/>
    </source>
</evidence>
<keyword evidence="2" id="KW-1185">Reference proteome</keyword>
<dbReference type="Proteomes" id="UP000799771">
    <property type="component" value="Unassembled WGS sequence"/>
</dbReference>
<name>A0A6A6AKF5_9PLEO</name>
<dbReference type="OrthoDB" id="409543at2759"/>
<dbReference type="SUPFAM" id="SSF53448">
    <property type="entry name" value="Nucleotide-diphospho-sugar transferases"/>
    <property type="match status" value="1"/>
</dbReference>
<dbReference type="GO" id="GO:0016757">
    <property type="term" value="F:glycosyltransferase activity"/>
    <property type="evidence" value="ECO:0007669"/>
    <property type="project" value="InterPro"/>
</dbReference>
<dbReference type="Pfam" id="PF05704">
    <property type="entry name" value="Caps_synth"/>
    <property type="match status" value="1"/>
</dbReference>
<organism evidence="1 2">
    <name type="scientific">Dothidotthia symphoricarpi CBS 119687</name>
    <dbReference type="NCBI Taxonomy" id="1392245"/>
    <lineage>
        <taxon>Eukaryota</taxon>
        <taxon>Fungi</taxon>
        <taxon>Dikarya</taxon>
        <taxon>Ascomycota</taxon>
        <taxon>Pezizomycotina</taxon>
        <taxon>Dothideomycetes</taxon>
        <taxon>Pleosporomycetidae</taxon>
        <taxon>Pleosporales</taxon>
        <taxon>Dothidotthiaceae</taxon>
        <taxon>Dothidotthia</taxon>
    </lineage>
</organism>
<dbReference type="AlphaFoldDB" id="A0A6A6AKF5"/>
<dbReference type="RefSeq" id="XP_033526687.1">
    <property type="nucleotide sequence ID" value="XM_033665638.1"/>
</dbReference>
<dbReference type="InterPro" id="IPR008441">
    <property type="entry name" value="AfumC-like_glycosyl_Trfase"/>
</dbReference>